<reference evidence="2 3" key="3">
    <citation type="journal article" date="2013" name="Rice">
        <title>Improvement of the Oryza sativa Nipponbare reference genome using next generation sequence and optical map data.</title>
        <authorList>
            <person name="Kawahara Y."/>
            <person name="de la Bastide M."/>
            <person name="Hamilton J.P."/>
            <person name="Kanamori H."/>
            <person name="McCombie W.R."/>
            <person name="Ouyang S."/>
            <person name="Schwartz D.C."/>
            <person name="Tanaka T."/>
            <person name="Wu J."/>
            <person name="Zhou S."/>
            <person name="Childs K.L."/>
            <person name="Davidson R.M."/>
            <person name="Lin H."/>
            <person name="Quesada-Ocampo L."/>
            <person name="Vaillancourt B."/>
            <person name="Sakai H."/>
            <person name="Lee S.S."/>
            <person name="Kim J."/>
            <person name="Numa H."/>
            <person name="Itoh T."/>
            <person name="Buell C.R."/>
            <person name="Matsumoto T."/>
        </authorList>
    </citation>
    <scope>NUCLEOTIDE SEQUENCE [LARGE SCALE GENOMIC DNA]</scope>
    <source>
        <strain evidence="3">cv. Nipponbare</strain>
    </source>
</reference>
<reference evidence="3" key="1">
    <citation type="journal article" date="2005" name="Nature">
        <title>The map-based sequence of the rice genome.</title>
        <authorList>
            <consortium name="International rice genome sequencing project (IRGSP)"/>
            <person name="Matsumoto T."/>
            <person name="Wu J."/>
            <person name="Kanamori H."/>
            <person name="Katayose Y."/>
            <person name="Fujisawa M."/>
            <person name="Namiki N."/>
            <person name="Mizuno H."/>
            <person name="Yamamoto K."/>
            <person name="Antonio B.A."/>
            <person name="Baba T."/>
            <person name="Sakata K."/>
            <person name="Nagamura Y."/>
            <person name="Aoki H."/>
            <person name="Arikawa K."/>
            <person name="Arita K."/>
            <person name="Bito T."/>
            <person name="Chiden Y."/>
            <person name="Fujitsuka N."/>
            <person name="Fukunaka R."/>
            <person name="Hamada M."/>
            <person name="Harada C."/>
            <person name="Hayashi A."/>
            <person name="Hijishita S."/>
            <person name="Honda M."/>
            <person name="Hosokawa S."/>
            <person name="Ichikawa Y."/>
            <person name="Idonuma A."/>
            <person name="Iijima M."/>
            <person name="Ikeda M."/>
            <person name="Ikeno M."/>
            <person name="Ito K."/>
            <person name="Ito S."/>
            <person name="Ito T."/>
            <person name="Ito Y."/>
            <person name="Ito Y."/>
            <person name="Iwabuchi A."/>
            <person name="Kamiya K."/>
            <person name="Karasawa W."/>
            <person name="Kurita K."/>
            <person name="Katagiri S."/>
            <person name="Kikuta A."/>
            <person name="Kobayashi H."/>
            <person name="Kobayashi N."/>
            <person name="Machita K."/>
            <person name="Maehara T."/>
            <person name="Masukawa M."/>
            <person name="Mizubayashi T."/>
            <person name="Mukai Y."/>
            <person name="Nagasaki H."/>
            <person name="Nagata Y."/>
            <person name="Naito S."/>
            <person name="Nakashima M."/>
            <person name="Nakama Y."/>
            <person name="Nakamichi Y."/>
            <person name="Nakamura M."/>
            <person name="Meguro A."/>
            <person name="Negishi M."/>
            <person name="Ohta I."/>
            <person name="Ohta T."/>
            <person name="Okamoto M."/>
            <person name="Ono N."/>
            <person name="Saji S."/>
            <person name="Sakaguchi M."/>
            <person name="Sakai K."/>
            <person name="Shibata M."/>
            <person name="Shimokawa T."/>
            <person name="Song J."/>
            <person name="Takazaki Y."/>
            <person name="Terasawa K."/>
            <person name="Tsugane M."/>
            <person name="Tsuji K."/>
            <person name="Ueda S."/>
            <person name="Waki K."/>
            <person name="Yamagata H."/>
            <person name="Yamamoto M."/>
            <person name="Yamamoto S."/>
            <person name="Yamane H."/>
            <person name="Yoshiki S."/>
            <person name="Yoshihara R."/>
            <person name="Yukawa K."/>
            <person name="Zhong H."/>
            <person name="Yano M."/>
            <person name="Yuan Q."/>
            <person name="Ouyang S."/>
            <person name="Liu J."/>
            <person name="Jones K.M."/>
            <person name="Gansberger K."/>
            <person name="Moffat K."/>
            <person name="Hill J."/>
            <person name="Bera J."/>
            <person name="Fadrosh D."/>
            <person name="Jin S."/>
            <person name="Johri S."/>
            <person name="Kim M."/>
            <person name="Overton L."/>
            <person name="Reardon M."/>
            <person name="Tsitrin T."/>
            <person name="Vuong H."/>
            <person name="Weaver B."/>
            <person name="Ciecko A."/>
            <person name="Tallon L."/>
            <person name="Jackson J."/>
            <person name="Pai G."/>
            <person name="Aken S.V."/>
            <person name="Utterback T."/>
            <person name="Reidmuller S."/>
            <person name="Feldblyum T."/>
            <person name="Hsiao J."/>
            <person name="Zismann V."/>
            <person name="Iobst S."/>
            <person name="de Vazeille A.R."/>
            <person name="Buell C.R."/>
            <person name="Ying K."/>
            <person name="Li Y."/>
            <person name="Lu T."/>
            <person name="Huang Y."/>
            <person name="Zhao Q."/>
            <person name="Feng Q."/>
            <person name="Zhang L."/>
            <person name="Zhu J."/>
            <person name="Weng Q."/>
            <person name="Mu J."/>
            <person name="Lu Y."/>
            <person name="Fan D."/>
            <person name="Liu Y."/>
            <person name="Guan J."/>
            <person name="Zhang Y."/>
            <person name="Yu S."/>
            <person name="Liu X."/>
            <person name="Zhang Y."/>
            <person name="Hong G."/>
            <person name="Han B."/>
            <person name="Choisne N."/>
            <person name="Demange N."/>
            <person name="Orjeda G."/>
            <person name="Samain S."/>
            <person name="Cattolico L."/>
            <person name="Pelletier E."/>
            <person name="Couloux A."/>
            <person name="Segurens B."/>
            <person name="Wincker P."/>
            <person name="D'Hont A."/>
            <person name="Scarpelli C."/>
            <person name="Weissenbach J."/>
            <person name="Salanoubat M."/>
            <person name="Quetier F."/>
            <person name="Yu Y."/>
            <person name="Kim H.R."/>
            <person name="Rambo T."/>
            <person name="Currie J."/>
            <person name="Collura K."/>
            <person name="Luo M."/>
            <person name="Yang T."/>
            <person name="Ammiraju J.S.S."/>
            <person name="Engler F."/>
            <person name="Soderlund C."/>
            <person name="Wing R.A."/>
            <person name="Palmer L.E."/>
            <person name="de la Bastide M."/>
            <person name="Spiegel L."/>
            <person name="Nascimento L."/>
            <person name="Zutavern T."/>
            <person name="O'Shaughnessy A."/>
            <person name="Dike S."/>
            <person name="Dedhia N."/>
            <person name="Preston R."/>
            <person name="Balija V."/>
            <person name="McCombie W.R."/>
            <person name="Chow T."/>
            <person name="Chen H."/>
            <person name="Chung M."/>
            <person name="Chen C."/>
            <person name="Shaw J."/>
            <person name="Wu H."/>
            <person name="Hsiao K."/>
            <person name="Chao Y."/>
            <person name="Chu M."/>
            <person name="Cheng C."/>
            <person name="Hour A."/>
            <person name="Lee P."/>
            <person name="Lin S."/>
            <person name="Lin Y."/>
            <person name="Liou J."/>
            <person name="Liu S."/>
            <person name="Hsing Y."/>
            <person name="Raghuvanshi S."/>
            <person name="Mohanty A."/>
            <person name="Bharti A.K."/>
            <person name="Gaur A."/>
            <person name="Gupta V."/>
            <person name="Kumar D."/>
            <person name="Ravi V."/>
            <person name="Vij S."/>
            <person name="Kapur A."/>
            <person name="Khurana P."/>
            <person name="Khurana P."/>
            <person name="Khurana J.P."/>
            <person name="Tyagi A.K."/>
            <person name="Gaikwad K."/>
            <person name="Singh A."/>
            <person name="Dalal V."/>
            <person name="Srivastava S."/>
            <person name="Dixit A."/>
            <person name="Pal A.K."/>
            <person name="Ghazi I.A."/>
            <person name="Yadav M."/>
            <person name="Pandit A."/>
            <person name="Bhargava A."/>
            <person name="Sureshbabu K."/>
            <person name="Batra K."/>
            <person name="Sharma T.R."/>
            <person name="Mohapatra T."/>
            <person name="Singh N.K."/>
            <person name="Messing J."/>
            <person name="Nelson A.B."/>
            <person name="Fuks G."/>
            <person name="Kavchok S."/>
            <person name="Keizer G."/>
            <person name="Linton E."/>
            <person name="Llaca V."/>
            <person name="Song R."/>
            <person name="Tanyolac B."/>
            <person name="Young S."/>
            <person name="Ho-Il K."/>
            <person name="Hahn J.H."/>
            <person name="Sangsakoo G."/>
            <person name="Vanavichit A."/>
            <person name="de Mattos Luiz.A.T."/>
            <person name="Zimmer P.D."/>
            <person name="Malone G."/>
            <person name="Dellagostin O."/>
            <person name="de Oliveira A.C."/>
            <person name="Bevan M."/>
            <person name="Bancroft I."/>
            <person name="Minx P."/>
            <person name="Cordum H."/>
            <person name="Wilson R."/>
            <person name="Cheng Z."/>
            <person name="Jin W."/>
            <person name="Jiang J."/>
            <person name="Leong S.A."/>
            <person name="Iwama H."/>
            <person name="Gojobori T."/>
            <person name="Itoh T."/>
            <person name="Niimura Y."/>
            <person name="Fujii Y."/>
            <person name="Habara T."/>
            <person name="Sakai H."/>
            <person name="Sato Y."/>
            <person name="Wilson G."/>
            <person name="Kumar K."/>
            <person name="McCouch S."/>
            <person name="Juretic N."/>
            <person name="Hoen D."/>
            <person name="Wright S."/>
            <person name="Bruskiewich R."/>
            <person name="Bureau T."/>
            <person name="Miyao A."/>
            <person name="Hirochika H."/>
            <person name="Nishikawa T."/>
            <person name="Kadowaki K."/>
            <person name="Sugiura M."/>
            <person name="Burr B."/>
            <person name="Sasaki T."/>
        </authorList>
    </citation>
    <scope>NUCLEOTIDE SEQUENCE [LARGE SCALE GENOMIC DNA]</scope>
    <source>
        <strain evidence="3">cv. Nipponbare</strain>
    </source>
</reference>
<feature type="non-terminal residue" evidence="2">
    <location>
        <position position="1"/>
    </location>
</feature>
<accession>A0A0N7KEI3</accession>
<proteinExistence type="predicted"/>
<protein>
    <submittedName>
        <fullName evidence="2">Os02g0100150 protein</fullName>
    </submittedName>
</protein>
<sequence>VSVLAFIYPFQDRRNQPCRAASPTRSRRPTALGDDDNEQSEEHPANDHKDVAVVP</sequence>
<evidence type="ECO:0000313" key="3">
    <source>
        <dbReference type="Proteomes" id="UP000059680"/>
    </source>
</evidence>
<dbReference type="AlphaFoldDB" id="A0A0N7KEI3"/>
<evidence type="ECO:0000313" key="2">
    <source>
        <dbReference type="EMBL" id="BAS76497.1"/>
    </source>
</evidence>
<feature type="compositionally biased region" description="Basic and acidic residues" evidence="1">
    <location>
        <begin position="40"/>
        <end position="55"/>
    </location>
</feature>
<dbReference type="Proteomes" id="UP000059680">
    <property type="component" value="Chromosome 2"/>
</dbReference>
<organism evidence="2 3">
    <name type="scientific">Oryza sativa subsp. japonica</name>
    <name type="common">Rice</name>
    <dbReference type="NCBI Taxonomy" id="39947"/>
    <lineage>
        <taxon>Eukaryota</taxon>
        <taxon>Viridiplantae</taxon>
        <taxon>Streptophyta</taxon>
        <taxon>Embryophyta</taxon>
        <taxon>Tracheophyta</taxon>
        <taxon>Spermatophyta</taxon>
        <taxon>Magnoliopsida</taxon>
        <taxon>Liliopsida</taxon>
        <taxon>Poales</taxon>
        <taxon>Poaceae</taxon>
        <taxon>BOP clade</taxon>
        <taxon>Oryzoideae</taxon>
        <taxon>Oryzeae</taxon>
        <taxon>Oryzinae</taxon>
        <taxon>Oryza</taxon>
        <taxon>Oryza sativa</taxon>
    </lineage>
</organism>
<dbReference type="EMBL" id="AP014958">
    <property type="protein sequence ID" value="BAS76497.1"/>
    <property type="molecule type" value="Genomic_DNA"/>
</dbReference>
<keyword evidence="3" id="KW-1185">Reference proteome</keyword>
<name>A0A0N7KEI3_ORYSJ</name>
<evidence type="ECO:0000256" key="1">
    <source>
        <dbReference type="SAM" id="MobiDB-lite"/>
    </source>
</evidence>
<dbReference type="Gramene" id="Os02t0100150-01">
    <property type="protein sequence ID" value="Os02t0100150-01"/>
    <property type="gene ID" value="Os02g0100150"/>
</dbReference>
<gene>
    <name evidence="2" type="ordered locus">Os02g0100150</name>
    <name evidence="2" type="ORF">OSNPB_020100150</name>
</gene>
<feature type="region of interest" description="Disordered" evidence="1">
    <location>
        <begin position="12"/>
        <end position="55"/>
    </location>
</feature>
<reference evidence="2 3" key="2">
    <citation type="journal article" date="2013" name="Plant Cell Physiol.">
        <title>Rice Annotation Project Database (RAP-DB): an integrative and interactive database for rice genomics.</title>
        <authorList>
            <person name="Sakai H."/>
            <person name="Lee S.S."/>
            <person name="Tanaka T."/>
            <person name="Numa H."/>
            <person name="Kim J."/>
            <person name="Kawahara Y."/>
            <person name="Wakimoto H."/>
            <person name="Yang C.C."/>
            <person name="Iwamoto M."/>
            <person name="Abe T."/>
            <person name="Yamada Y."/>
            <person name="Muto A."/>
            <person name="Inokuchi H."/>
            <person name="Ikemura T."/>
            <person name="Matsumoto T."/>
            <person name="Sasaki T."/>
            <person name="Itoh T."/>
        </authorList>
    </citation>
    <scope>NUCLEOTIDE SEQUENCE [LARGE SCALE GENOMIC DNA]</scope>
    <source>
        <strain evidence="3">cv. Nipponbare</strain>
    </source>
</reference>
<dbReference type="PaxDb" id="39947-A0A0N7KEI3"/>
<dbReference type="InParanoid" id="A0A0N7KEI3"/>